<evidence type="ECO:0000256" key="5">
    <source>
        <dbReference type="ARBA" id="ARBA00038052"/>
    </source>
</evidence>
<evidence type="ECO:0000256" key="8">
    <source>
        <dbReference type="ARBA" id="ARBA00068121"/>
    </source>
</evidence>
<dbReference type="SMART" id="SM00102">
    <property type="entry name" value="ADF"/>
    <property type="match status" value="1"/>
</dbReference>
<keyword evidence="2" id="KW-0963">Cytoplasm</keyword>
<evidence type="ECO:0000256" key="1">
    <source>
        <dbReference type="ARBA" id="ARBA00004245"/>
    </source>
</evidence>
<dbReference type="GO" id="GO:0030427">
    <property type="term" value="C:site of polarized growth"/>
    <property type="evidence" value="ECO:0007669"/>
    <property type="project" value="TreeGrafter"/>
</dbReference>
<evidence type="ECO:0000256" key="4">
    <source>
        <dbReference type="ARBA" id="ARBA00023212"/>
    </source>
</evidence>
<dbReference type="Gene3D" id="3.40.20.10">
    <property type="entry name" value="Severin"/>
    <property type="match status" value="1"/>
</dbReference>
<keyword evidence="3" id="KW-0009">Actin-binding</keyword>
<dbReference type="CDD" id="cd11282">
    <property type="entry name" value="ADF_coactosin_like"/>
    <property type="match status" value="1"/>
</dbReference>
<dbReference type="Proteomes" id="UP001497382">
    <property type="component" value="Unassembled WGS sequence"/>
</dbReference>
<dbReference type="GO" id="GO:0030864">
    <property type="term" value="C:cortical actin cytoskeleton"/>
    <property type="evidence" value="ECO:0007669"/>
    <property type="project" value="TreeGrafter"/>
</dbReference>
<evidence type="ECO:0000313" key="10">
    <source>
        <dbReference type="EMBL" id="CAL1284922.1"/>
    </source>
</evidence>
<evidence type="ECO:0000256" key="3">
    <source>
        <dbReference type="ARBA" id="ARBA00023203"/>
    </source>
</evidence>
<dbReference type="PANTHER" id="PTHR10829:SF29">
    <property type="entry name" value="COACTOSIN-LIKE PROTEIN"/>
    <property type="match status" value="1"/>
</dbReference>
<comment type="subunit">
    <text evidence="7">Interacts with 5-lipoxygenase (ALOX5/5LO) in a calcium-independent manner. Binds to F-actin with a stoichiometry of 1:2.</text>
</comment>
<feature type="domain" description="ADF-H" evidence="9">
    <location>
        <begin position="57"/>
        <end position="185"/>
    </location>
</feature>
<dbReference type="GO" id="GO:0005884">
    <property type="term" value="C:actin filament"/>
    <property type="evidence" value="ECO:0007669"/>
    <property type="project" value="TreeGrafter"/>
</dbReference>
<dbReference type="Pfam" id="PF00241">
    <property type="entry name" value="Cofilin_ADF"/>
    <property type="match status" value="1"/>
</dbReference>
<sequence>VTVTSRRRKWAEPLSRGVRLPCFNRSCFFGESGVSLSLQNLARRRAAKKILITKVMASAVDKEGVRDAYQDVRSDTSGTNWALFRYKGAEIVHDCSGENLQELKDALSDDERAFAFVRVFAGDEMSKRKKFVLLTWVGPSVSTLKRARVSIDKALVKQVVQNFAVELQIESPDELSDDFLRSAVDRVGGANYGTGTRT</sequence>
<comment type="subcellular location">
    <subcellularLocation>
        <location evidence="1">Cytoplasm</location>
        <location evidence="1">Cytoskeleton</location>
    </subcellularLocation>
</comment>
<evidence type="ECO:0000313" key="11">
    <source>
        <dbReference type="Proteomes" id="UP001497382"/>
    </source>
</evidence>
<accession>A0AAV2AM41</accession>
<feature type="non-terminal residue" evidence="10">
    <location>
        <position position="1"/>
    </location>
</feature>
<keyword evidence="4" id="KW-0206">Cytoskeleton</keyword>
<comment type="caution">
    <text evidence="10">The sequence shown here is derived from an EMBL/GenBank/DDBJ whole genome shotgun (WGS) entry which is preliminary data.</text>
</comment>
<dbReference type="EMBL" id="CAXIEN010000184">
    <property type="protein sequence ID" value="CAL1284922.1"/>
    <property type="molecule type" value="Genomic_DNA"/>
</dbReference>
<name>A0AAV2AM41_9ARAC</name>
<dbReference type="AlphaFoldDB" id="A0AAV2AM41"/>
<proteinExistence type="inferred from homology"/>
<dbReference type="SUPFAM" id="SSF55753">
    <property type="entry name" value="Actin depolymerizing proteins"/>
    <property type="match status" value="1"/>
</dbReference>
<evidence type="ECO:0000256" key="6">
    <source>
        <dbReference type="ARBA" id="ARBA00058385"/>
    </source>
</evidence>
<dbReference type="PANTHER" id="PTHR10829">
    <property type="entry name" value="CORTACTIN AND DREBRIN"/>
    <property type="match status" value="1"/>
</dbReference>
<reference evidence="10 11" key="1">
    <citation type="submission" date="2024-04" db="EMBL/GenBank/DDBJ databases">
        <authorList>
            <person name="Rising A."/>
            <person name="Reimegard J."/>
            <person name="Sonavane S."/>
            <person name="Akerstrom W."/>
            <person name="Nylinder S."/>
            <person name="Hedman E."/>
            <person name="Kallberg Y."/>
        </authorList>
    </citation>
    <scope>NUCLEOTIDE SEQUENCE [LARGE SCALE GENOMIC DNA]</scope>
</reference>
<protein>
    <recommendedName>
        <fullName evidence="8">Coactosin-like protein</fullName>
    </recommendedName>
</protein>
<dbReference type="InterPro" id="IPR002108">
    <property type="entry name" value="ADF-H"/>
</dbReference>
<organism evidence="10 11">
    <name type="scientific">Larinioides sclopetarius</name>
    <dbReference type="NCBI Taxonomy" id="280406"/>
    <lineage>
        <taxon>Eukaryota</taxon>
        <taxon>Metazoa</taxon>
        <taxon>Ecdysozoa</taxon>
        <taxon>Arthropoda</taxon>
        <taxon>Chelicerata</taxon>
        <taxon>Arachnida</taxon>
        <taxon>Araneae</taxon>
        <taxon>Araneomorphae</taxon>
        <taxon>Entelegynae</taxon>
        <taxon>Araneoidea</taxon>
        <taxon>Araneidae</taxon>
        <taxon>Larinioides</taxon>
    </lineage>
</organism>
<comment type="function">
    <text evidence="6">Binds to F-actin in a calcium-independent manner. Has no direct effect on actin depolymerization. Acts as a chaperone for ALOX5 (5LO), influencing both its stability and activity in leukotrienes synthesis.</text>
</comment>
<gene>
    <name evidence="10" type="ORF">LARSCL_LOCUS13403</name>
</gene>
<comment type="similarity">
    <text evidence="5">Belongs to the actin-binding proteins ADF family. Coactosin subfamily.</text>
</comment>
<dbReference type="PROSITE" id="PS51263">
    <property type="entry name" value="ADF_H"/>
    <property type="match status" value="1"/>
</dbReference>
<dbReference type="GO" id="GO:0051015">
    <property type="term" value="F:actin filament binding"/>
    <property type="evidence" value="ECO:0007669"/>
    <property type="project" value="TreeGrafter"/>
</dbReference>
<dbReference type="InterPro" id="IPR029006">
    <property type="entry name" value="ADF-H/Gelsolin-like_dom_sf"/>
</dbReference>
<evidence type="ECO:0000256" key="2">
    <source>
        <dbReference type="ARBA" id="ARBA00022490"/>
    </source>
</evidence>
<evidence type="ECO:0000259" key="9">
    <source>
        <dbReference type="PROSITE" id="PS51263"/>
    </source>
</evidence>
<evidence type="ECO:0000256" key="7">
    <source>
        <dbReference type="ARBA" id="ARBA00062335"/>
    </source>
</evidence>
<dbReference type="GO" id="GO:0030833">
    <property type="term" value="P:regulation of actin filament polymerization"/>
    <property type="evidence" value="ECO:0007669"/>
    <property type="project" value="TreeGrafter"/>
</dbReference>
<dbReference type="FunFam" id="3.40.20.10:FF:000018">
    <property type="entry name" value="Coactosin-like 1"/>
    <property type="match status" value="1"/>
</dbReference>
<keyword evidence="11" id="KW-1185">Reference proteome</keyword>